<sequence>MIQIDIRLKGISHSYGTHKALDGIHLEVSQGELVALLGPSGCGKTTLLRIIAGLIPLDPGHGQIYFGSEEVSTWAPQKRNAAMVFQSYALFPHMTVTENIEYGLLMRKKDAASRQRQVSQIMEKVQLTSLGTRKIQELSGGQQQRVALARSLVVNPDVLLFDEPLSNLDEKLRVAMRQEIRSIQKESGITSVYVTHDQEEAMAIADRIVIMRDGQILQTGTPREVYEAPVNRFVASFMGECNFFEDAHSVTMCRPDTIRLSAEGTEEGTVTWIEYLGSIQKVKLVWHGRELIAEAFTKQVKDYPFAVGDSIRFDFNVSEHIRLQQ</sequence>
<dbReference type="EMBL" id="FMWL01000001">
    <property type="protein sequence ID" value="SCZ76460.1"/>
    <property type="molecule type" value="Genomic_DNA"/>
</dbReference>
<organism evidence="5 6">
    <name type="scientific">Acidaminobacter hydrogenoformans DSM 2784</name>
    <dbReference type="NCBI Taxonomy" id="1120920"/>
    <lineage>
        <taxon>Bacteria</taxon>
        <taxon>Bacillati</taxon>
        <taxon>Bacillota</taxon>
        <taxon>Clostridia</taxon>
        <taxon>Peptostreptococcales</taxon>
        <taxon>Acidaminobacteraceae</taxon>
        <taxon>Acidaminobacter</taxon>
    </lineage>
</organism>
<keyword evidence="1" id="KW-0813">Transport</keyword>
<dbReference type="Pfam" id="PF00005">
    <property type="entry name" value="ABC_tran"/>
    <property type="match status" value="1"/>
</dbReference>
<reference evidence="5 6" key="1">
    <citation type="submission" date="2016-10" db="EMBL/GenBank/DDBJ databases">
        <authorList>
            <person name="de Groot N.N."/>
        </authorList>
    </citation>
    <scope>NUCLEOTIDE SEQUENCE [LARGE SCALE GENOMIC DNA]</scope>
    <source>
        <strain evidence="5 6">DSM 2784</strain>
    </source>
</reference>
<dbReference type="InterPro" id="IPR027417">
    <property type="entry name" value="P-loop_NTPase"/>
</dbReference>
<dbReference type="AlphaFoldDB" id="A0A1G5RRH0"/>
<keyword evidence="2" id="KW-0547">Nucleotide-binding</keyword>
<dbReference type="GO" id="GO:0140359">
    <property type="term" value="F:ABC-type transporter activity"/>
    <property type="evidence" value="ECO:0007669"/>
    <property type="project" value="UniProtKB-ARBA"/>
</dbReference>
<keyword evidence="3 5" id="KW-0067">ATP-binding</keyword>
<dbReference type="GO" id="GO:0005524">
    <property type="term" value="F:ATP binding"/>
    <property type="evidence" value="ECO:0007669"/>
    <property type="project" value="UniProtKB-KW"/>
</dbReference>
<evidence type="ECO:0000313" key="5">
    <source>
        <dbReference type="EMBL" id="SCZ76460.1"/>
    </source>
</evidence>
<dbReference type="PANTHER" id="PTHR43875:SF1">
    <property type="entry name" value="OSMOPROTECTIVE COMPOUNDS UPTAKE ATP-BINDING PROTEIN GGTA"/>
    <property type="match status" value="1"/>
</dbReference>
<dbReference type="Gene3D" id="3.40.50.300">
    <property type="entry name" value="P-loop containing nucleotide triphosphate hydrolases"/>
    <property type="match status" value="1"/>
</dbReference>
<dbReference type="SMART" id="SM00382">
    <property type="entry name" value="AAA"/>
    <property type="match status" value="1"/>
</dbReference>
<dbReference type="FunFam" id="3.40.50.300:FF:000042">
    <property type="entry name" value="Maltose/maltodextrin ABC transporter, ATP-binding protein"/>
    <property type="match status" value="1"/>
</dbReference>
<dbReference type="STRING" id="1120920.SAMN03080599_00250"/>
<accession>A0A1G5RRH0</accession>
<protein>
    <submittedName>
        <fullName evidence="5">Iron(III) transport system ATP-binding protein</fullName>
    </submittedName>
</protein>
<evidence type="ECO:0000256" key="1">
    <source>
        <dbReference type="ARBA" id="ARBA00022448"/>
    </source>
</evidence>
<evidence type="ECO:0000313" key="6">
    <source>
        <dbReference type="Proteomes" id="UP000199208"/>
    </source>
</evidence>
<feature type="domain" description="ABC transporter" evidence="4">
    <location>
        <begin position="6"/>
        <end position="238"/>
    </location>
</feature>
<dbReference type="InterPro" id="IPR003593">
    <property type="entry name" value="AAA+_ATPase"/>
</dbReference>
<dbReference type="PROSITE" id="PS50893">
    <property type="entry name" value="ABC_TRANSPORTER_2"/>
    <property type="match status" value="1"/>
</dbReference>
<dbReference type="InterPro" id="IPR008995">
    <property type="entry name" value="Mo/tungstate-bd_C_term_dom"/>
</dbReference>
<gene>
    <name evidence="5" type="ORF">SAMN03080599_00250</name>
</gene>
<dbReference type="RefSeq" id="WP_207646389.1">
    <property type="nucleotide sequence ID" value="NZ_FMWL01000001.1"/>
</dbReference>
<dbReference type="InterPro" id="IPR047641">
    <property type="entry name" value="ABC_transpr_MalK/UgpC-like"/>
</dbReference>
<dbReference type="InterPro" id="IPR017871">
    <property type="entry name" value="ABC_transporter-like_CS"/>
</dbReference>
<dbReference type="GO" id="GO:0055052">
    <property type="term" value="C:ATP-binding cassette (ABC) transporter complex, substrate-binding subunit-containing"/>
    <property type="evidence" value="ECO:0007669"/>
    <property type="project" value="TreeGrafter"/>
</dbReference>
<evidence type="ECO:0000256" key="3">
    <source>
        <dbReference type="ARBA" id="ARBA00022840"/>
    </source>
</evidence>
<dbReference type="Gene3D" id="2.40.50.100">
    <property type="match status" value="1"/>
</dbReference>
<dbReference type="SUPFAM" id="SSF52540">
    <property type="entry name" value="P-loop containing nucleoside triphosphate hydrolases"/>
    <property type="match status" value="1"/>
</dbReference>
<dbReference type="PROSITE" id="PS00211">
    <property type="entry name" value="ABC_TRANSPORTER_1"/>
    <property type="match status" value="1"/>
</dbReference>
<proteinExistence type="predicted"/>
<evidence type="ECO:0000259" key="4">
    <source>
        <dbReference type="PROSITE" id="PS50893"/>
    </source>
</evidence>
<keyword evidence="6" id="KW-1185">Reference proteome</keyword>
<dbReference type="SUPFAM" id="SSF50331">
    <property type="entry name" value="MOP-like"/>
    <property type="match status" value="1"/>
</dbReference>
<dbReference type="GO" id="GO:0016887">
    <property type="term" value="F:ATP hydrolysis activity"/>
    <property type="evidence" value="ECO:0007669"/>
    <property type="project" value="InterPro"/>
</dbReference>
<evidence type="ECO:0000256" key="2">
    <source>
        <dbReference type="ARBA" id="ARBA00022741"/>
    </source>
</evidence>
<dbReference type="Pfam" id="PF08402">
    <property type="entry name" value="TOBE_2"/>
    <property type="match status" value="1"/>
</dbReference>
<dbReference type="InterPro" id="IPR013611">
    <property type="entry name" value="Transp-assoc_OB_typ2"/>
</dbReference>
<dbReference type="InterPro" id="IPR003439">
    <property type="entry name" value="ABC_transporter-like_ATP-bd"/>
</dbReference>
<dbReference type="PANTHER" id="PTHR43875">
    <property type="entry name" value="MALTODEXTRIN IMPORT ATP-BINDING PROTEIN MSMX"/>
    <property type="match status" value="1"/>
</dbReference>
<dbReference type="Proteomes" id="UP000199208">
    <property type="component" value="Unassembled WGS sequence"/>
</dbReference>
<name>A0A1G5RRH0_9FIRM</name>